<keyword evidence="6" id="KW-0863">Zinc-finger</keyword>
<feature type="compositionally biased region" description="Acidic residues" evidence="10">
    <location>
        <begin position="1124"/>
        <end position="1139"/>
    </location>
</feature>
<evidence type="ECO:0000256" key="8">
    <source>
        <dbReference type="ARBA" id="ARBA00023054"/>
    </source>
</evidence>
<dbReference type="InterPro" id="IPR049431">
    <property type="entry name" value="UVSSA_C"/>
</dbReference>
<keyword evidence="12" id="KW-1185">Reference proteome</keyword>
<feature type="compositionally biased region" description="Basic and acidic residues" evidence="10">
    <location>
        <begin position="1101"/>
        <end position="1123"/>
    </location>
</feature>
<dbReference type="InterPro" id="IPR049408">
    <property type="entry name" value="UVSSA_N_a-solenoid_rpt"/>
</dbReference>
<evidence type="ECO:0000256" key="10">
    <source>
        <dbReference type="SAM" id="MobiDB-lite"/>
    </source>
</evidence>
<keyword evidence="8" id="KW-0175">Coiled coil</keyword>
<feature type="compositionally biased region" description="Basic and acidic residues" evidence="10">
    <location>
        <begin position="890"/>
        <end position="900"/>
    </location>
</feature>
<feature type="compositionally biased region" description="Low complexity" evidence="10">
    <location>
        <begin position="425"/>
        <end position="437"/>
    </location>
</feature>
<protein>
    <submittedName>
        <fullName evidence="13">Uncharacterized protein LOC103509579</fullName>
    </submittedName>
</protein>
<dbReference type="KEGG" id="dci:103509579"/>
<reference evidence="13" key="1">
    <citation type="submission" date="2025-08" db="UniProtKB">
        <authorList>
            <consortium name="RefSeq"/>
        </authorList>
    </citation>
    <scope>IDENTIFICATION</scope>
</reference>
<feature type="compositionally biased region" description="Basic and acidic residues" evidence="10">
    <location>
        <begin position="558"/>
        <end position="590"/>
    </location>
</feature>
<accession>A0A1S3D347</accession>
<feature type="compositionally biased region" description="Low complexity" evidence="10">
    <location>
        <begin position="386"/>
        <end position="399"/>
    </location>
</feature>
<feature type="compositionally biased region" description="Basic and acidic residues" evidence="10">
    <location>
        <begin position="400"/>
        <end position="424"/>
    </location>
</feature>
<evidence type="ECO:0000256" key="9">
    <source>
        <dbReference type="ARBA" id="ARBA00023204"/>
    </source>
</evidence>
<evidence type="ECO:0000256" key="7">
    <source>
        <dbReference type="ARBA" id="ARBA00022833"/>
    </source>
</evidence>
<feature type="domain" description="UV-stimulated scaffold protein A C-terminal" evidence="11">
    <location>
        <begin position="1526"/>
        <end position="1635"/>
    </location>
</feature>
<dbReference type="RefSeq" id="XP_008472426.1">
    <property type="nucleotide sequence ID" value="XM_008474204.3"/>
</dbReference>
<feature type="compositionally biased region" description="Basic and acidic residues" evidence="10">
    <location>
        <begin position="1415"/>
        <end position="1427"/>
    </location>
</feature>
<sequence>MATRNPKKTFTNPRKGNDPKISNLTSEQKEDRRRINKLIKVLTTTGLDTLEMKYFEELKGLCLQSDGYMEFAYTILFANLHKDHSQIRLSSLQICDQFLRCSKIFRNKWIEDLTEVFKLVLEGGKKDLCNGNCAPLPPPKCKAELLSQTATFMIKDWYKLYGDKPKYFRLKMGYRHVCAMYKSRHGTNLQDVDIFNPPSTSSSIHLPRQLPLGSSQVNDLAIDQINSFQTQLDGYLDDMTSTITSLDACLSLLLPTPDDFLIDETDPNESTSQPNANNTGSKTHQGKDCGDKARDKTSKESKSKDNSKSNSKEHIKSSNSKQSSSSSSHSKSKSSSSRDNHSKSGSLKGTPSKSSNTKDRHSKEHNSKSSHSRESFKITHHEKSSSKSSNSKGSSSQSSTDKEHSSRLRSSKESSDSRNSKDGSSKCSGSKESSYKSSRLKDFKTIETKEIHSKYTDSKDHSSIINSIKSASSSSNSTNHSSKSNSTKHDPTSNGSKDRPSKSSHCKESSKSSHSTESSSKSSNPRDHSSRSSKSDKHSSKDQASKSSKESNNNSAKSSRDHSTKDCLKSSHSKESSKSKDHHSNSKCSKENSSNSNGSSSTSRSSKQHSSTSRSSKEHHSSSKSSKEHHSFSRRSKHHHSSSSRSSKDHHSAKRSKEHSNSKSTKDFSANFNSMPDLCYSDTCSTRYHNHEHLLNQYTPPEDKPTVPFLFDQEFEERTSKLFDDLLNEWTTEENALRTCPSNGTNSTDQSNDELVPDQMELDDNKPENLDFTEKLSETDKEVQDITEGPNEAVQIPPELIECVIEVTNELNKSKISSLGSQDSIVEDIKDDETNSAEIGNNESKTKDKKIKDDETKTKGKDDETNSTEIENPVEVLESIGTELITAETKSNDIDNKEECMEVDVDGQVTERNVNTGSNEMETDSDKIVVDSNKTNVDSNKIEVDSNEIEVVASKTEVDSNKIEIGSNDIEVDSNKTEANSDKIEGKSNGIEVESNNIEADSNEIEVNSDQTKSNSDKIEEDSNQTEADCNKIDANSNKIAGDSNETNVGVCKIEANSDKIEVDSSEIEADSNKTQPNSDKIEVDSSAIEADSNKTQPNSDKIEVDSNKTEADSTEIKAKADQMEVEVDDESSEEEEVEFNGKHEPGENLREMGILFNTNITITLPSDKIIITESADNSDILENARGSYNLMKKKYLPLLHKWNEAVLRAKQHSGVHSREKLKQYSELRARVTKLIEKYEKIQIVKNKTKPTHEKPVANGTKHELKNGKEISDDEDDDFEEMEEVEFDEVDMLPILQNKTNNNREVDNTVKTIGNTMKSGNAGEGEIKHSVLERKKRKRGQTEWSIGVSEEEIVDPSSGHHHKSLISSLPSKSSTASISPSKSSSTLPQERNAVSRTDFNQTNTDPKPHATGVAKETDRPSQRRDGLESQSKGTSLSNGGTSQSNGGFSQSNSGSSQSYSRSNQSNPGTLRSTAGTSQSYPGSSQSNRGTLQSPPGTSQSPRKGDGESPSSVYEAFSERKRKLLAMAPRLPYDTDLYHWEDETLPVPRLLPNSTEGHRFWSASALDDTGDGIPLAEGSAMYRTRVIEFSGECEPREIRPCHVPLPSGKLCPRRDKVKCPFHGMIYPRDEEGKCINPEDEVRWQRTLEEMRKSQVPDWQDPVLLRQIKAATGVDLTMPKRGERRRRVPGPGLLNITKDNTPAARIRRKIFKPSALRKVATAMNRIDQRKFRDKFGDQFNYT</sequence>
<dbReference type="GO" id="GO:0000993">
    <property type="term" value="F:RNA polymerase II complex binding"/>
    <property type="evidence" value="ECO:0007669"/>
    <property type="project" value="TreeGrafter"/>
</dbReference>
<feature type="region of interest" description="Disordered" evidence="10">
    <location>
        <begin position="1314"/>
        <end position="1514"/>
    </location>
</feature>
<feature type="region of interest" description="Disordered" evidence="10">
    <location>
        <begin position="969"/>
        <end position="1147"/>
    </location>
</feature>
<feature type="compositionally biased region" description="Polar residues" evidence="10">
    <location>
        <begin position="268"/>
        <end position="283"/>
    </location>
</feature>
<dbReference type="Pfam" id="PF20867">
    <property type="entry name" value="UVSSA_N"/>
    <property type="match status" value="1"/>
</dbReference>
<dbReference type="InterPro" id="IPR018610">
    <property type="entry name" value="UVSSA"/>
</dbReference>
<feature type="region of interest" description="Disordered" evidence="10">
    <location>
        <begin position="1"/>
        <end position="27"/>
    </location>
</feature>
<keyword evidence="5" id="KW-0227">DNA damage</keyword>
<evidence type="ECO:0000256" key="3">
    <source>
        <dbReference type="ARBA" id="ARBA00022454"/>
    </source>
</evidence>
<feature type="compositionally biased region" description="Basic and acidic residues" evidence="10">
    <location>
        <begin position="356"/>
        <end position="385"/>
    </location>
</feature>
<keyword evidence="3" id="KW-0158">Chromosome</keyword>
<evidence type="ECO:0000313" key="13">
    <source>
        <dbReference type="RefSeq" id="XP_008472426.1"/>
    </source>
</evidence>
<feature type="compositionally biased region" description="Polar residues" evidence="10">
    <location>
        <begin position="1392"/>
        <end position="1405"/>
    </location>
</feature>
<comment type="similarity">
    <text evidence="2">Belongs to the UVSSA family.</text>
</comment>
<dbReference type="GO" id="GO:0008270">
    <property type="term" value="F:zinc ion binding"/>
    <property type="evidence" value="ECO:0007669"/>
    <property type="project" value="UniProtKB-KW"/>
</dbReference>
<feature type="compositionally biased region" description="Basic and acidic residues" evidence="10">
    <location>
        <begin position="1252"/>
        <end position="1271"/>
    </location>
</feature>
<keyword evidence="9" id="KW-0234">DNA repair</keyword>
<name>A0A1S3D347_DIACI</name>
<feature type="compositionally biased region" description="Basic and acidic residues" evidence="10">
    <location>
        <begin position="285"/>
        <end position="316"/>
    </location>
</feature>
<feature type="compositionally biased region" description="Polar residues" evidence="10">
    <location>
        <begin position="815"/>
        <end position="824"/>
    </location>
</feature>
<dbReference type="Pfam" id="PF09740">
    <property type="entry name" value="DUF2043"/>
    <property type="match status" value="1"/>
</dbReference>
<feature type="compositionally biased region" description="Low complexity" evidence="10">
    <location>
        <begin position="317"/>
        <end position="335"/>
    </location>
</feature>
<feature type="compositionally biased region" description="Basic and acidic residues" evidence="10">
    <location>
        <begin position="439"/>
        <end position="462"/>
    </location>
</feature>
<organism evidence="12 13">
    <name type="scientific">Diaphorina citri</name>
    <name type="common">Asian citrus psyllid</name>
    <dbReference type="NCBI Taxonomy" id="121845"/>
    <lineage>
        <taxon>Eukaryota</taxon>
        <taxon>Metazoa</taxon>
        <taxon>Ecdysozoa</taxon>
        <taxon>Arthropoda</taxon>
        <taxon>Hexapoda</taxon>
        <taxon>Insecta</taxon>
        <taxon>Pterygota</taxon>
        <taxon>Neoptera</taxon>
        <taxon>Paraneoptera</taxon>
        <taxon>Hemiptera</taxon>
        <taxon>Sternorrhyncha</taxon>
        <taxon>Psylloidea</taxon>
        <taxon>Psyllidae</taxon>
        <taxon>Diaphorininae</taxon>
        <taxon>Diaphorina</taxon>
    </lineage>
</organism>
<dbReference type="PANTHER" id="PTHR28670">
    <property type="entry name" value="UV-STIMULATED SCAFFOLD PROTEIN A"/>
    <property type="match status" value="1"/>
</dbReference>
<feature type="compositionally biased region" description="Basic and acidic residues" evidence="10">
    <location>
        <begin position="973"/>
        <end position="986"/>
    </location>
</feature>
<feature type="compositionally biased region" description="Polar residues" evidence="10">
    <location>
        <begin position="8"/>
        <end position="26"/>
    </location>
</feature>
<dbReference type="PaxDb" id="121845-A0A1S3D347"/>
<feature type="region of interest" description="Disordered" evidence="10">
    <location>
        <begin position="815"/>
        <end position="924"/>
    </location>
</feature>
<dbReference type="GeneID" id="103509579"/>
<feature type="compositionally biased region" description="Low complexity" evidence="10">
    <location>
        <begin position="591"/>
        <end position="614"/>
    </location>
</feature>
<proteinExistence type="inferred from homology"/>
<feature type="region of interest" description="Disordered" evidence="10">
    <location>
        <begin position="261"/>
        <end position="671"/>
    </location>
</feature>
<feature type="region of interest" description="Disordered" evidence="10">
    <location>
        <begin position="1252"/>
        <end position="1276"/>
    </location>
</feature>
<feature type="compositionally biased region" description="Basic and acidic residues" evidence="10">
    <location>
        <begin position="844"/>
        <end position="864"/>
    </location>
</feature>
<feature type="compositionally biased region" description="Basic residues" evidence="10">
    <location>
        <begin position="632"/>
        <end position="642"/>
    </location>
</feature>
<dbReference type="Proteomes" id="UP000079169">
    <property type="component" value="Unplaced"/>
</dbReference>
<feature type="compositionally biased region" description="Basic and acidic residues" evidence="10">
    <location>
        <begin position="487"/>
        <end position="511"/>
    </location>
</feature>
<feature type="compositionally biased region" description="Polar residues" evidence="10">
    <location>
        <begin position="1467"/>
        <end position="1501"/>
    </location>
</feature>
<dbReference type="GO" id="GO:0005694">
    <property type="term" value="C:chromosome"/>
    <property type="evidence" value="ECO:0007669"/>
    <property type="project" value="UniProtKB-SubCell"/>
</dbReference>
<dbReference type="STRING" id="121845.A0A1S3D347"/>
<evidence type="ECO:0000256" key="4">
    <source>
        <dbReference type="ARBA" id="ARBA00022723"/>
    </source>
</evidence>
<dbReference type="GO" id="GO:0009411">
    <property type="term" value="P:response to UV"/>
    <property type="evidence" value="ECO:0007669"/>
    <property type="project" value="InterPro"/>
</dbReference>
<comment type="subcellular location">
    <subcellularLocation>
        <location evidence="1">Chromosome</location>
    </subcellularLocation>
</comment>
<dbReference type="GO" id="GO:0006283">
    <property type="term" value="P:transcription-coupled nucleotide-excision repair"/>
    <property type="evidence" value="ECO:0007669"/>
    <property type="project" value="TreeGrafter"/>
</dbReference>
<feature type="compositionally biased region" description="Low complexity" evidence="10">
    <location>
        <begin position="1365"/>
        <end position="1388"/>
    </location>
</feature>
<evidence type="ECO:0000256" key="2">
    <source>
        <dbReference type="ARBA" id="ARBA00009240"/>
    </source>
</evidence>
<feature type="compositionally biased region" description="Polar residues" evidence="10">
    <location>
        <begin position="910"/>
        <end position="920"/>
    </location>
</feature>
<keyword evidence="7" id="KW-0862">Zinc</keyword>
<feature type="compositionally biased region" description="Low complexity" evidence="10">
    <location>
        <begin position="1435"/>
        <end position="1466"/>
    </location>
</feature>
<evidence type="ECO:0000256" key="1">
    <source>
        <dbReference type="ARBA" id="ARBA00004286"/>
    </source>
</evidence>
<keyword evidence="4" id="KW-0479">Metal-binding</keyword>
<dbReference type="OMA" id="NITEMSC"/>
<feature type="compositionally biased region" description="Acidic residues" evidence="10">
    <location>
        <begin position="825"/>
        <end position="835"/>
    </location>
</feature>
<evidence type="ECO:0000256" key="6">
    <source>
        <dbReference type="ARBA" id="ARBA00022771"/>
    </source>
</evidence>
<feature type="compositionally biased region" description="Basic and acidic residues" evidence="10">
    <location>
        <begin position="615"/>
        <end position="631"/>
    </location>
</feature>
<dbReference type="PANTHER" id="PTHR28670:SF1">
    <property type="entry name" value="UV-STIMULATED SCAFFOLD PROTEIN A"/>
    <property type="match status" value="1"/>
</dbReference>
<feature type="compositionally biased region" description="Low complexity" evidence="10">
    <location>
        <begin position="512"/>
        <end position="523"/>
    </location>
</feature>
<feature type="compositionally biased region" description="Polar residues" evidence="10">
    <location>
        <begin position="994"/>
        <end position="1014"/>
    </location>
</feature>
<evidence type="ECO:0000256" key="5">
    <source>
        <dbReference type="ARBA" id="ARBA00022763"/>
    </source>
</evidence>
<feature type="compositionally biased region" description="Basic and acidic residues" evidence="10">
    <location>
        <begin position="524"/>
        <end position="549"/>
    </location>
</feature>
<feature type="compositionally biased region" description="Low complexity" evidence="10">
    <location>
        <begin position="463"/>
        <end position="485"/>
    </location>
</feature>
<evidence type="ECO:0000313" key="12">
    <source>
        <dbReference type="Proteomes" id="UP000079169"/>
    </source>
</evidence>
<gene>
    <name evidence="13" type="primary">LOC103509579</name>
</gene>
<evidence type="ECO:0000259" key="11">
    <source>
        <dbReference type="Pfam" id="PF09740"/>
    </source>
</evidence>
<feature type="compositionally biased region" description="Polar residues" evidence="10">
    <location>
        <begin position="1034"/>
        <end position="1048"/>
    </location>
</feature>